<dbReference type="Pfam" id="PF18477">
    <property type="entry name" value="PIN_9"/>
    <property type="match status" value="1"/>
</dbReference>
<dbReference type="RefSeq" id="WP_131006661.1">
    <property type="nucleotide sequence ID" value="NZ_BFAX01000001.1"/>
</dbReference>
<dbReference type="InterPro" id="IPR002716">
    <property type="entry name" value="PIN_dom"/>
</dbReference>
<protein>
    <recommendedName>
        <fullName evidence="1">PIN domain-containing protein</fullName>
    </recommendedName>
</protein>
<dbReference type="AlphaFoldDB" id="A0A401HNQ3"/>
<dbReference type="SMART" id="SM00670">
    <property type="entry name" value="PINc"/>
    <property type="match status" value="1"/>
</dbReference>
<proteinExistence type="predicted"/>
<dbReference type="OrthoDB" id="15280at2157"/>
<comment type="caution">
    <text evidence="2">The sequence shown here is derived from an EMBL/GenBank/DDBJ whole genome shotgun (WGS) entry which is preliminary data.</text>
</comment>
<dbReference type="EMBL" id="BFAX01000001">
    <property type="protein sequence ID" value="GBF35868.1"/>
    <property type="molecule type" value="Genomic_DNA"/>
</dbReference>
<accession>A0A401HNQ3</accession>
<evidence type="ECO:0000313" key="3">
    <source>
        <dbReference type="Proteomes" id="UP000290527"/>
    </source>
</evidence>
<feature type="domain" description="PIN" evidence="1">
    <location>
        <begin position="2"/>
        <end position="110"/>
    </location>
</feature>
<evidence type="ECO:0000259" key="1">
    <source>
        <dbReference type="SMART" id="SM00670"/>
    </source>
</evidence>
<evidence type="ECO:0000313" key="2">
    <source>
        <dbReference type="EMBL" id="GBF35868.1"/>
    </source>
</evidence>
<dbReference type="CDD" id="cd09879">
    <property type="entry name" value="PIN_VapC_AF0591-like"/>
    <property type="match status" value="1"/>
</dbReference>
<dbReference type="InterPro" id="IPR041120">
    <property type="entry name" value="PIN_9"/>
</dbReference>
<dbReference type="SUPFAM" id="SSF88723">
    <property type="entry name" value="PIN domain-like"/>
    <property type="match status" value="1"/>
</dbReference>
<keyword evidence="3" id="KW-1185">Reference proteome</keyword>
<organism evidence="2 3">
    <name type="scientific">Methanofervidicoccus abyssi</name>
    <dbReference type="NCBI Taxonomy" id="2082189"/>
    <lineage>
        <taxon>Archaea</taxon>
        <taxon>Methanobacteriati</taxon>
        <taxon>Methanobacteriota</taxon>
        <taxon>Methanomada group</taxon>
        <taxon>Methanococci</taxon>
        <taxon>Methanococcales</taxon>
        <taxon>Methanofervidicoccus</taxon>
    </lineage>
</organism>
<name>A0A401HNQ3_9EURY</name>
<dbReference type="Proteomes" id="UP000290527">
    <property type="component" value="Unassembled WGS sequence"/>
</dbReference>
<reference evidence="2 3" key="1">
    <citation type="journal article" date="2019" name="Int. J. Syst. Evol. Microbiol.">
        <title>Methanofervidicoccus abyssi gen. nov., sp. nov., a hydrogenotrophic methanogen, isolated from a hydrothermal vent chimney in the Mid-Cayman Spreading Center, the Caribbean Sea.</title>
        <authorList>
            <person name="Sakai S."/>
            <person name="Takaki Y."/>
            <person name="Miyazaki M."/>
            <person name="Ogawara M."/>
            <person name="Yanagawa K."/>
            <person name="Miyazaki J."/>
            <person name="Takai K."/>
        </authorList>
    </citation>
    <scope>NUCLEOTIDE SEQUENCE [LARGE SCALE GENOMIC DNA]</scope>
    <source>
        <strain evidence="2 3">HHB</strain>
    </source>
</reference>
<gene>
    <name evidence="2" type="ORF">MHHB_P0093</name>
</gene>
<dbReference type="InterPro" id="IPR029060">
    <property type="entry name" value="PIN-like_dom_sf"/>
</dbReference>
<dbReference type="Gene3D" id="3.40.50.1010">
    <property type="entry name" value="5'-nuclease"/>
    <property type="match status" value="1"/>
</dbReference>
<sequence length="134" mass="15883">MILVVPDTNFLIYSVKHGINIDYELDRLFNIYKVIILKCVREELEKLRERLKGKDRYSVLLLLSLIRTYEEERENIPGKYTDEIILNYALKCREEEKKVVVCTNDKELKGKLLDIGIPVVVVKQKKYFELQGYI</sequence>
<dbReference type="PANTHER" id="PTHR12416">
    <property type="entry name" value="RRNA-PROCESSING PROTEIN UTP23 HOMOLOG"/>
    <property type="match status" value="1"/>
</dbReference>